<sequence length="307" mass="34688">MPSESVFQTAFQEKSEYRNRKTMNYALDALWWKLTDPTVRDLASLLTAPPLWQSGCELGVRELLGKRGFRYLLALDADPAPLTEHLTRRAPFGHRLGIYAEELLAFWFANAPHAELLAHNLTVSGSDGNTQGAADFVVRLNGKLYHIELTCKYYGGGTGRLEDMRGLDPKDTLLGKAAKLTAQLGLPHTSDGIRTLRQHGLPLDVKPVSIVRGIGFFPQSFHAFEPPLNPYGWRGIYIQDWAEYGFERQEVRYHLLDRMAYLAPTRAAETETLNATEIRHIDQGLIAVLECRPDGFWHEIERIMKAV</sequence>
<evidence type="ECO:0000313" key="1">
    <source>
        <dbReference type="EMBL" id="EFM04706.1"/>
    </source>
</evidence>
<gene>
    <name evidence="1" type="ORF">HMPREF0602_0764</name>
</gene>
<dbReference type="EMBL" id="AEEF01000047">
    <property type="protein sequence ID" value="EFM04706.1"/>
    <property type="molecule type" value="Genomic_DNA"/>
</dbReference>
<evidence type="ECO:0000313" key="2">
    <source>
        <dbReference type="Proteomes" id="UP000005526"/>
    </source>
</evidence>
<dbReference type="Proteomes" id="UP000005526">
    <property type="component" value="Unassembled WGS sequence"/>
</dbReference>
<name>E0N8D4_NEIM3</name>
<evidence type="ECO:0008006" key="3">
    <source>
        <dbReference type="Google" id="ProtNLM"/>
    </source>
</evidence>
<proteinExistence type="predicted"/>
<comment type="caution">
    <text evidence="1">The sequence shown here is derived from an EMBL/GenBank/DDBJ whole genome shotgun (WGS) entry which is preliminary data.</text>
</comment>
<organism evidence="1 2">
    <name type="scientific">Neisseria meningitidis serogroup B (strain ATCC 13091 / M2091)</name>
    <dbReference type="NCBI Taxonomy" id="862513"/>
    <lineage>
        <taxon>Bacteria</taxon>
        <taxon>Pseudomonadati</taxon>
        <taxon>Pseudomonadota</taxon>
        <taxon>Betaproteobacteria</taxon>
        <taxon>Neisseriales</taxon>
        <taxon>Neisseriaceae</taxon>
        <taxon>Neisseria</taxon>
    </lineage>
</organism>
<dbReference type="Pfam" id="PF08907">
    <property type="entry name" value="DUF1853"/>
    <property type="match status" value="1"/>
</dbReference>
<protein>
    <recommendedName>
        <fullName evidence="3">DUF1853 domain-containing protein</fullName>
    </recommendedName>
</protein>
<dbReference type="HOGENOM" id="CLU_053324_1_0_4"/>
<reference evidence="1 2" key="1">
    <citation type="submission" date="2010-07" db="EMBL/GenBank/DDBJ databases">
        <authorList>
            <person name="Muzny D."/>
            <person name="Qin X."/>
            <person name="Deng J."/>
            <person name="Jiang H."/>
            <person name="Liu Y."/>
            <person name="Qu J."/>
            <person name="Song X.-Z."/>
            <person name="Zhang L."/>
            <person name="Thornton R."/>
            <person name="Coyle M."/>
            <person name="Francisco L."/>
            <person name="Jackson L."/>
            <person name="Javaid M."/>
            <person name="Korchina V."/>
            <person name="Kovar C."/>
            <person name="Mata R."/>
            <person name="Mathew T."/>
            <person name="Ngo R."/>
            <person name="Nguyen L."/>
            <person name="Nguyen N."/>
            <person name="Okwuonu G."/>
            <person name="Ongeri F."/>
            <person name="Pham C."/>
            <person name="Simmons D."/>
            <person name="Wilczek-Boney K."/>
            <person name="Hale W."/>
            <person name="Jakkamsetti A."/>
            <person name="Pham P."/>
            <person name="Ruth R."/>
            <person name="San Lucas F."/>
            <person name="Warren J."/>
            <person name="Zhang J."/>
            <person name="Zhao Z."/>
            <person name="Zhou C."/>
            <person name="Zhu D."/>
            <person name="Lee S."/>
            <person name="Bess C."/>
            <person name="Blankenburg K."/>
            <person name="Forbes L."/>
            <person name="Fu Q."/>
            <person name="Gubbala S."/>
            <person name="Hirani K."/>
            <person name="Jayaseelan J.C."/>
            <person name="Lara F."/>
            <person name="Munidasa M."/>
            <person name="Palculict T."/>
            <person name="Patil S."/>
            <person name="Pu L.-L."/>
            <person name="Saada N."/>
            <person name="Tang L."/>
            <person name="Weissenberger G."/>
            <person name="Zhu Y."/>
            <person name="Hemphill L."/>
            <person name="Shang Y."/>
            <person name="Youmans B."/>
            <person name="Ayvaz T."/>
            <person name="Ross M."/>
            <person name="Santibanez J."/>
            <person name="Aqrawi P."/>
            <person name="Gross S."/>
            <person name="Joshi V."/>
            <person name="Fowler G."/>
            <person name="Nazareth L."/>
            <person name="Reid J."/>
            <person name="Worley K."/>
            <person name="Petrosino J."/>
            <person name="Highlander S."/>
            <person name="Gibbs R."/>
        </authorList>
    </citation>
    <scope>NUCLEOTIDE SEQUENCE [LARGE SCALE GENOMIC DNA]</scope>
    <source>
        <strain evidence="1 2">ATCC 13091</strain>
    </source>
</reference>
<accession>E0N8D4</accession>
<dbReference type="InterPro" id="IPR015003">
    <property type="entry name" value="DUF1853"/>
</dbReference>
<dbReference type="AlphaFoldDB" id="E0N8D4"/>